<reference evidence="2 3" key="1">
    <citation type="submission" date="2020-03" db="EMBL/GenBank/DDBJ databases">
        <title>Sphingomonas sp. nov., isolated from fish.</title>
        <authorList>
            <person name="Hyun D.-W."/>
            <person name="Bae J.-W."/>
        </authorList>
    </citation>
    <scope>NUCLEOTIDE SEQUENCE [LARGE SCALE GENOMIC DNA]</scope>
    <source>
        <strain evidence="2 3">HDW15B</strain>
    </source>
</reference>
<gene>
    <name evidence="2" type="ORF">G7077_02135</name>
</gene>
<dbReference type="InterPro" id="IPR037401">
    <property type="entry name" value="SnoaL-like"/>
</dbReference>
<sequence>MDSFRDRYIASLNTADVEGAMSLFTQDAVVVSPLYGENPVRNYLERLLVDSRKAGATCKRSFMSNDGAIAFHLTCRWTFATGREYVFDRVDLFDGFVDGRAGRLSLLYDSAPFRAEFAWAQANVRG</sequence>
<keyword evidence="3" id="KW-1185">Reference proteome</keyword>
<dbReference type="RefSeq" id="WP_166410286.1">
    <property type="nucleotide sequence ID" value="NZ_CP049869.1"/>
</dbReference>
<accession>A0A6G7YMC7</accession>
<dbReference type="AlphaFoldDB" id="A0A6G7YMC7"/>
<evidence type="ECO:0000259" key="1">
    <source>
        <dbReference type="Pfam" id="PF12680"/>
    </source>
</evidence>
<proteinExistence type="predicted"/>
<dbReference type="KEGG" id="spii:G7077_02135"/>
<protein>
    <submittedName>
        <fullName evidence="2">Nuclear transport factor 2 family protein</fullName>
    </submittedName>
</protein>
<evidence type="ECO:0000313" key="3">
    <source>
        <dbReference type="Proteomes" id="UP000503222"/>
    </source>
</evidence>
<dbReference type="SUPFAM" id="SSF54427">
    <property type="entry name" value="NTF2-like"/>
    <property type="match status" value="1"/>
</dbReference>
<feature type="domain" description="SnoaL-like" evidence="1">
    <location>
        <begin position="7"/>
        <end position="100"/>
    </location>
</feature>
<evidence type="ECO:0000313" key="2">
    <source>
        <dbReference type="EMBL" id="QIK77891.1"/>
    </source>
</evidence>
<dbReference type="Gene3D" id="3.10.450.50">
    <property type="match status" value="1"/>
</dbReference>
<organism evidence="2 3">
    <name type="scientific">Sphingomonas piscis</name>
    <dbReference type="NCBI Taxonomy" id="2714943"/>
    <lineage>
        <taxon>Bacteria</taxon>
        <taxon>Pseudomonadati</taxon>
        <taxon>Pseudomonadota</taxon>
        <taxon>Alphaproteobacteria</taxon>
        <taxon>Sphingomonadales</taxon>
        <taxon>Sphingomonadaceae</taxon>
        <taxon>Sphingomonas</taxon>
    </lineage>
</organism>
<dbReference type="EMBL" id="CP049869">
    <property type="protein sequence ID" value="QIK77891.1"/>
    <property type="molecule type" value="Genomic_DNA"/>
</dbReference>
<dbReference type="InterPro" id="IPR032710">
    <property type="entry name" value="NTF2-like_dom_sf"/>
</dbReference>
<name>A0A6G7YMC7_9SPHN</name>
<dbReference type="Proteomes" id="UP000503222">
    <property type="component" value="Chromosome"/>
</dbReference>
<dbReference type="Pfam" id="PF12680">
    <property type="entry name" value="SnoaL_2"/>
    <property type="match status" value="1"/>
</dbReference>